<dbReference type="Proteomes" id="UP000478052">
    <property type="component" value="Unassembled WGS sequence"/>
</dbReference>
<keyword evidence="2" id="KW-1185">Reference proteome</keyword>
<comment type="caution">
    <text evidence="1">The sequence shown here is derived from an EMBL/GenBank/DDBJ whole genome shotgun (WGS) entry which is preliminary data.</text>
</comment>
<protein>
    <submittedName>
        <fullName evidence="1">DDE-1 domain-containing protein</fullName>
    </submittedName>
</protein>
<evidence type="ECO:0000313" key="1">
    <source>
        <dbReference type="EMBL" id="KAF0753534.1"/>
    </source>
</evidence>
<dbReference type="AlphaFoldDB" id="A0A6G0YDE1"/>
<accession>A0A6G0YDE1</accession>
<proteinExistence type="predicted"/>
<dbReference type="EMBL" id="VUJU01004703">
    <property type="protein sequence ID" value="KAF0753534.1"/>
    <property type="molecule type" value="Genomic_DNA"/>
</dbReference>
<sequence length="172" mass="19559">MFAMYSILKPPKTGNCTILDTNIEKITINDLKTIFNQTDINDRTEKITNIQRRLDLLVLALSIEVEDIFESDIHSYFKADTDACVLYYICGYVTRYLTTSIKCNVCLTAVSGQTNISKKPEAALTNIKTRGGLTHPNIYLFQLLTAIENSFSKYCDDHDVFELTVDDFFSNN</sequence>
<evidence type="ECO:0000313" key="2">
    <source>
        <dbReference type="Proteomes" id="UP000478052"/>
    </source>
</evidence>
<name>A0A6G0YDE1_APHCR</name>
<reference evidence="1 2" key="1">
    <citation type="submission" date="2019-08" db="EMBL/GenBank/DDBJ databases">
        <title>Whole genome of Aphis craccivora.</title>
        <authorList>
            <person name="Voronova N.V."/>
            <person name="Shulinski R.S."/>
            <person name="Bandarenka Y.V."/>
            <person name="Zhorov D.G."/>
            <person name="Warner D."/>
        </authorList>
    </citation>
    <scope>NUCLEOTIDE SEQUENCE [LARGE SCALE GENOMIC DNA]</scope>
    <source>
        <strain evidence="1">180601</strain>
        <tissue evidence="1">Whole Body</tissue>
    </source>
</reference>
<organism evidence="1 2">
    <name type="scientific">Aphis craccivora</name>
    <name type="common">Cowpea aphid</name>
    <dbReference type="NCBI Taxonomy" id="307492"/>
    <lineage>
        <taxon>Eukaryota</taxon>
        <taxon>Metazoa</taxon>
        <taxon>Ecdysozoa</taxon>
        <taxon>Arthropoda</taxon>
        <taxon>Hexapoda</taxon>
        <taxon>Insecta</taxon>
        <taxon>Pterygota</taxon>
        <taxon>Neoptera</taxon>
        <taxon>Paraneoptera</taxon>
        <taxon>Hemiptera</taxon>
        <taxon>Sternorrhyncha</taxon>
        <taxon>Aphidomorpha</taxon>
        <taxon>Aphidoidea</taxon>
        <taxon>Aphididae</taxon>
        <taxon>Aphidini</taxon>
        <taxon>Aphis</taxon>
        <taxon>Aphis</taxon>
    </lineage>
</organism>
<dbReference type="OrthoDB" id="6584391at2759"/>
<gene>
    <name evidence="1" type="ORF">FWK35_00014733</name>
</gene>